<evidence type="ECO:0000313" key="2">
    <source>
        <dbReference type="Proteomes" id="UP001152888"/>
    </source>
</evidence>
<gene>
    <name evidence="1" type="ORF">ACAOBT_LOCUS34453</name>
</gene>
<organism evidence="1 2">
    <name type="scientific">Acanthoscelides obtectus</name>
    <name type="common">Bean weevil</name>
    <name type="synonym">Bruchus obtectus</name>
    <dbReference type="NCBI Taxonomy" id="200917"/>
    <lineage>
        <taxon>Eukaryota</taxon>
        <taxon>Metazoa</taxon>
        <taxon>Ecdysozoa</taxon>
        <taxon>Arthropoda</taxon>
        <taxon>Hexapoda</taxon>
        <taxon>Insecta</taxon>
        <taxon>Pterygota</taxon>
        <taxon>Neoptera</taxon>
        <taxon>Endopterygota</taxon>
        <taxon>Coleoptera</taxon>
        <taxon>Polyphaga</taxon>
        <taxon>Cucujiformia</taxon>
        <taxon>Chrysomeloidea</taxon>
        <taxon>Chrysomelidae</taxon>
        <taxon>Bruchinae</taxon>
        <taxon>Bruchini</taxon>
        <taxon>Acanthoscelides</taxon>
    </lineage>
</organism>
<proteinExistence type="predicted"/>
<dbReference type="AlphaFoldDB" id="A0A9P0MMD0"/>
<evidence type="ECO:0000313" key="1">
    <source>
        <dbReference type="EMBL" id="CAH2015015.1"/>
    </source>
</evidence>
<dbReference type="Proteomes" id="UP001152888">
    <property type="component" value="Unassembled WGS sequence"/>
</dbReference>
<reference evidence="1" key="1">
    <citation type="submission" date="2022-03" db="EMBL/GenBank/DDBJ databases">
        <authorList>
            <person name="Sayadi A."/>
        </authorList>
    </citation>
    <scope>NUCLEOTIDE SEQUENCE</scope>
</reference>
<dbReference type="OrthoDB" id="6780383at2759"/>
<accession>A0A9P0MMD0</accession>
<keyword evidence="2" id="KW-1185">Reference proteome</keyword>
<name>A0A9P0MMD0_ACAOB</name>
<dbReference type="EMBL" id="CAKOFQ010008588">
    <property type="protein sequence ID" value="CAH2015015.1"/>
    <property type="molecule type" value="Genomic_DNA"/>
</dbReference>
<protein>
    <submittedName>
        <fullName evidence="1">Uncharacterized protein</fullName>
    </submittedName>
</protein>
<comment type="caution">
    <text evidence="1">The sequence shown here is derived from an EMBL/GenBank/DDBJ whole genome shotgun (WGS) entry which is preliminary data.</text>
</comment>
<sequence>MCKEIIVLSTDVETQTTIYFVGYTLSLPYKLGIDSKPGPSKRVKYGDADFEASLLKRAEEVNSGGSDI</sequence>